<dbReference type="Proteomes" id="UP000477779">
    <property type="component" value="Unassembled WGS sequence"/>
</dbReference>
<dbReference type="AlphaFoldDB" id="A0AAJ2ZHN6"/>
<reference evidence="2 3" key="1">
    <citation type="submission" date="2019-10" db="EMBL/GenBank/DDBJ databases">
        <title>Genome Sequence of Micromonospora terminaliae DSM 101760.</title>
        <authorList>
            <person name="Guo L."/>
        </authorList>
    </citation>
    <scope>NUCLEOTIDE SEQUENCE [LARGE SCALE GENOMIC DNA]</scope>
    <source>
        <strain evidence="2 3">DSM 101760</strain>
    </source>
</reference>
<dbReference type="EMBL" id="JAAHBZ010000009">
    <property type="protein sequence ID" value="NES30067.1"/>
    <property type="molecule type" value="Genomic_DNA"/>
</dbReference>
<dbReference type="EMBL" id="CP045309">
    <property type="protein sequence ID" value="QGL46760.1"/>
    <property type="molecule type" value="Genomic_DNA"/>
</dbReference>
<evidence type="ECO:0000313" key="2">
    <source>
        <dbReference type="EMBL" id="QGL46760.1"/>
    </source>
</evidence>
<evidence type="ECO:0000313" key="1">
    <source>
        <dbReference type="EMBL" id="NES30067.1"/>
    </source>
</evidence>
<dbReference type="Proteomes" id="UP000402241">
    <property type="component" value="Chromosome"/>
</dbReference>
<dbReference type="RefSeq" id="WP_154226114.1">
    <property type="nucleotide sequence ID" value="NZ_CP045309.1"/>
</dbReference>
<proteinExistence type="predicted"/>
<evidence type="ECO:0000313" key="4">
    <source>
        <dbReference type="Proteomes" id="UP000477779"/>
    </source>
</evidence>
<reference evidence="1 4" key="2">
    <citation type="submission" date="2020-02" db="EMBL/GenBank/DDBJ databases">
        <title>WGS of Micromonospora spp. isolated from hot spring.</title>
        <authorList>
            <person name="Thawai C."/>
        </authorList>
    </citation>
    <scope>NUCLEOTIDE SEQUENCE [LARGE SCALE GENOMIC DNA]</scope>
    <source>
        <strain evidence="1 4">TMS7</strain>
    </source>
</reference>
<keyword evidence="3" id="KW-1185">Reference proteome</keyword>
<evidence type="ECO:0000313" key="3">
    <source>
        <dbReference type="Proteomes" id="UP000402241"/>
    </source>
</evidence>
<accession>A0AAJ2ZHN6</accession>
<name>A0AAJ2ZHN6_9ACTN</name>
<sequence length="151" mass="16576">MTDVQPPGVDEVRKAAYRVADAVRAVEDALAYTPANQASWDDLRWSAKRLSSLLRLAPERLDDAEPVRLADSDRPRVRRAAPAVLPDGGAHGNYRRADRERLLAAGWRRVDILGDSRCWVPPGCDGGVRSERRSLAAALAALDAEQQELPV</sequence>
<organism evidence="1 4">
    <name type="scientific">Micromonospora terminaliae</name>
    <dbReference type="NCBI Taxonomy" id="1914461"/>
    <lineage>
        <taxon>Bacteria</taxon>
        <taxon>Bacillati</taxon>
        <taxon>Actinomycetota</taxon>
        <taxon>Actinomycetes</taxon>
        <taxon>Micromonosporales</taxon>
        <taxon>Micromonosporaceae</taxon>
        <taxon>Micromonospora</taxon>
    </lineage>
</organism>
<gene>
    <name evidence="1" type="ORF">G3561_21260</name>
    <name evidence="2" type="ORF">GCE86_06675</name>
</gene>
<protein>
    <submittedName>
        <fullName evidence="1">Uncharacterized protein</fullName>
    </submittedName>
</protein>